<comment type="similarity">
    <text evidence="1 7">Belongs to the SsuD family.</text>
</comment>
<proteinExistence type="inferred from homology"/>
<keyword evidence="3 7" id="KW-0285">Flavoprotein</keyword>
<organism evidence="9 10">
    <name type="scientific">Azoarcus indigens</name>
    <dbReference type="NCBI Taxonomy" id="29545"/>
    <lineage>
        <taxon>Bacteria</taxon>
        <taxon>Pseudomonadati</taxon>
        <taxon>Pseudomonadota</taxon>
        <taxon>Betaproteobacteria</taxon>
        <taxon>Rhodocyclales</taxon>
        <taxon>Zoogloeaceae</taxon>
        <taxon>Azoarcus</taxon>
    </lineage>
</organism>
<comment type="catalytic activity">
    <reaction evidence="7">
        <text>an alkanesulfonate + FMNH2 + O2 = an aldehyde + FMN + sulfite + H2O + 2 H(+)</text>
        <dbReference type="Rhea" id="RHEA:23064"/>
        <dbReference type="ChEBI" id="CHEBI:15377"/>
        <dbReference type="ChEBI" id="CHEBI:15378"/>
        <dbReference type="ChEBI" id="CHEBI:15379"/>
        <dbReference type="ChEBI" id="CHEBI:17359"/>
        <dbReference type="ChEBI" id="CHEBI:17478"/>
        <dbReference type="ChEBI" id="CHEBI:57618"/>
        <dbReference type="ChEBI" id="CHEBI:58210"/>
        <dbReference type="ChEBI" id="CHEBI:134249"/>
        <dbReference type="EC" id="1.14.14.5"/>
    </reaction>
</comment>
<dbReference type="Pfam" id="PF00296">
    <property type="entry name" value="Bac_luciferase"/>
    <property type="match status" value="1"/>
</dbReference>
<evidence type="ECO:0000313" key="9">
    <source>
        <dbReference type="EMBL" id="TDN47701.1"/>
    </source>
</evidence>
<dbReference type="PANTHER" id="PTHR42847">
    <property type="entry name" value="ALKANESULFONATE MONOOXYGENASE"/>
    <property type="match status" value="1"/>
</dbReference>
<keyword evidence="5 7" id="KW-0560">Oxidoreductase</keyword>
<reference evidence="9 10" key="1">
    <citation type="submission" date="2019-03" db="EMBL/GenBank/DDBJ databases">
        <title>Genomic Encyclopedia of Type Strains, Phase IV (KMG-IV): sequencing the most valuable type-strain genomes for metagenomic binning, comparative biology and taxonomic classification.</title>
        <authorList>
            <person name="Goeker M."/>
        </authorList>
    </citation>
    <scope>NUCLEOTIDE SEQUENCE [LARGE SCALE GENOMIC DNA]</scope>
    <source>
        <strain evidence="9 10">DSM 12121</strain>
    </source>
</reference>
<dbReference type="EC" id="1.14.14.5" evidence="2 7"/>
<evidence type="ECO:0000256" key="1">
    <source>
        <dbReference type="ARBA" id="ARBA00007044"/>
    </source>
</evidence>
<dbReference type="NCBIfam" id="TIGR03565">
    <property type="entry name" value="alk_sulf_monoox"/>
    <property type="match status" value="1"/>
</dbReference>
<dbReference type="InterPro" id="IPR036661">
    <property type="entry name" value="Luciferase-like_sf"/>
</dbReference>
<dbReference type="OrthoDB" id="9814695at2"/>
<dbReference type="SUPFAM" id="SSF51679">
    <property type="entry name" value="Bacterial luciferase-like"/>
    <property type="match status" value="1"/>
</dbReference>
<dbReference type="NCBIfam" id="NF001939">
    <property type="entry name" value="PRK00719.1"/>
    <property type="match status" value="1"/>
</dbReference>
<feature type="domain" description="Luciferase-like" evidence="8">
    <location>
        <begin position="9"/>
        <end position="329"/>
    </location>
</feature>
<dbReference type="PANTHER" id="PTHR42847:SF4">
    <property type="entry name" value="ALKANESULFONATE MONOOXYGENASE-RELATED"/>
    <property type="match status" value="1"/>
</dbReference>
<dbReference type="Gene3D" id="3.20.20.30">
    <property type="entry name" value="Luciferase-like domain"/>
    <property type="match status" value="1"/>
</dbReference>
<comment type="function">
    <text evidence="7">Catalyzes the desulfonation of aliphatic sulfonates.</text>
</comment>
<sequence length="396" mass="43460">MSQDTPLNIFWFLPTHGDGRYLGTAHQARAVDHNYLKQIAQAADGLGYGGVLIPTGRSCEDSWIVASSLIPVTRKLKFLVALRPATISPTVAARQTATLDRLSEGRLLVNVVAGGDASDLEADGIFLGHDERYEHADEFLDVWKRLLSGETVDYDGKYVKVKGARQLFPPLQQPHPPLFFGGSSDRAHDTAAKHVELYLSWGEPPEEVARKFADVRKRAEKEGRQVRFGVRLHVIPRETEAEAWQAADELIRYLDDDTIANAQASLGRMDSEGQRRMRELHGGDRSRLEVAPNLWAGVGLVRGGAGTALVGDGKIIAERLKEYAALGADTFVLSGYPHLEEAYRFAELVFPHIKLAGAESTLPDGLRKAPTLISPFGEMVANDLYPKALYPKASAS</sequence>
<evidence type="ECO:0000256" key="3">
    <source>
        <dbReference type="ARBA" id="ARBA00022630"/>
    </source>
</evidence>
<dbReference type="InterPro" id="IPR011251">
    <property type="entry name" value="Luciferase-like_dom"/>
</dbReference>
<gene>
    <name evidence="7" type="primary">ssuD</name>
    <name evidence="9" type="ORF">C7389_11810</name>
</gene>
<dbReference type="GO" id="GO:0008726">
    <property type="term" value="F:alkanesulfonate monooxygenase activity"/>
    <property type="evidence" value="ECO:0007669"/>
    <property type="project" value="UniProtKB-UniRule"/>
</dbReference>
<evidence type="ECO:0000313" key="10">
    <source>
        <dbReference type="Proteomes" id="UP000295129"/>
    </source>
</evidence>
<protein>
    <recommendedName>
        <fullName evidence="2 7">Alkanesulfonate monooxygenase</fullName>
        <ecNumber evidence="2 7">1.14.14.5</ecNumber>
    </recommendedName>
    <alternativeName>
        <fullName evidence="7">FMNH2-dependent aliphatic sulfonate monooxygenase</fullName>
    </alternativeName>
</protein>
<evidence type="ECO:0000256" key="6">
    <source>
        <dbReference type="ARBA" id="ARBA00023033"/>
    </source>
</evidence>
<evidence type="ECO:0000259" key="8">
    <source>
        <dbReference type="Pfam" id="PF00296"/>
    </source>
</evidence>
<keyword evidence="6 7" id="KW-0503">Monooxygenase</keyword>
<accession>A0A4R6DRI4</accession>
<dbReference type="CDD" id="cd01094">
    <property type="entry name" value="Alkanesulfonate_monoxygenase"/>
    <property type="match status" value="1"/>
</dbReference>
<dbReference type="RefSeq" id="WP_133593995.1">
    <property type="nucleotide sequence ID" value="NZ_SNVV01000018.1"/>
</dbReference>
<dbReference type="HAMAP" id="MF_01229">
    <property type="entry name" value="Alkanesulf_monooxygen"/>
    <property type="match status" value="1"/>
</dbReference>
<dbReference type="InterPro" id="IPR019911">
    <property type="entry name" value="Alkanesulphonate_mOase_FMN-dep"/>
</dbReference>
<evidence type="ECO:0000256" key="2">
    <source>
        <dbReference type="ARBA" id="ARBA00012113"/>
    </source>
</evidence>
<name>A0A4R6DRI4_9RHOO</name>
<dbReference type="AlphaFoldDB" id="A0A4R6DRI4"/>
<evidence type="ECO:0000256" key="4">
    <source>
        <dbReference type="ARBA" id="ARBA00022643"/>
    </source>
</evidence>
<dbReference type="InterPro" id="IPR050172">
    <property type="entry name" value="SsuD_RutA_monooxygenase"/>
</dbReference>
<keyword evidence="10" id="KW-1185">Reference proteome</keyword>
<dbReference type="EMBL" id="SNVV01000018">
    <property type="protein sequence ID" value="TDN47701.1"/>
    <property type="molecule type" value="Genomic_DNA"/>
</dbReference>
<evidence type="ECO:0000256" key="7">
    <source>
        <dbReference type="HAMAP-Rule" id="MF_01229"/>
    </source>
</evidence>
<dbReference type="Proteomes" id="UP000295129">
    <property type="component" value="Unassembled WGS sequence"/>
</dbReference>
<dbReference type="GO" id="GO:0046306">
    <property type="term" value="P:alkanesulfonate catabolic process"/>
    <property type="evidence" value="ECO:0007669"/>
    <property type="project" value="TreeGrafter"/>
</dbReference>
<keyword evidence="4 7" id="KW-0288">FMN</keyword>
<evidence type="ECO:0000256" key="5">
    <source>
        <dbReference type="ARBA" id="ARBA00023002"/>
    </source>
</evidence>
<comment type="caution">
    <text evidence="9">The sequence shown here is derived from an EMBL/GenBank/DDBJ whole genome shotgun (WGS) entry which is preliminary data.</text>
</comment>